<keyword evidence="3" id="KW-1185">Reference proteome</keyword>
<sequence>AHGKPVGKGDFELYQHVATKSDCADLCYEQGTACTGYEYNAHKEKCEIHHDYVGAYKKADGNECVQAYMTSNWKKCHVKPPVDPAPEDEYELVGHGFCREEYDHWGYPYGSGEYETECNAKKPCTEYECR</sequence>
<organism evidence="2 3">
    <name type="scientific">Hondaea fermentalgiana</name>
    <dbReference type="NCBI Taxonomy" id="2315210"/>
    <lineage>
        <taxon>Eukaryota</taxon>
        <taxon>Sar</taxon>
        <taxon>Stramenopiles</taxon>
        <taxon>Bigyra</taxon>
        <taxon>Labyrinthulomycetes</taxon>
        <taxon>Thraustochytrida</taxon>
        <taxon>Thraustochytriidae</taxon>
        <taxon>Hondaea</taxon>
    </lineage>
</organism>
<accession>A0A2R5FKD2</accession>
<dbReference type="Pfam" id="PF00024">
    <property type="entry name" value="PAN_1"/>
    <property type="match status" value="1"/>
</dbReference>
<dbReference type="AlphaFoldDB" id="A0A2R5FKD2"/>
<protein>
    <recommendedName>
        <fullName evidence="1">Apple domain-containing protein</fullName>
    </recommendedName>
</protein>
<proteinExistence type="predicted"/>
<gene>
    <name evidence="2" type="ORF">FCC1311_117062</name>
</gene>
<feature type="non-terminal residue" evidence="2">
    <location>
        <position position="1"/>
    </location>
</feature>
<dbReference type="Proteomes" id="UP000241890">
    <property type="component" value="Unassembled WGS sequence"/>
</dbReference>
<name>A0A2R5FKD2_9STRA</name>
<dbReference type="InParanoid" id="A0A2R5FKD2"/>
<dbReference type="EMBL" id="BEYU01001497">
    <property type="protein sequence ID" value="GBG16231.1"/>
    <property type="molecule type" value="Genomic_DNA"/>
</dbReference>
<evidence type="ECO:0000313" key="3">
    <source>
        <dbReference type="Proteomes" id="UP000241890"/>
    </source>
</evidence>
<dbReference type="InterPro" id="IPR003609">
    <property type="entry name" value="Pan_app"/>
</dbReference>
<feature type="domain" description="Apple" evidence="1">
    <location>
        <begin position="14"/>
        <end position="55"/>
    </location>
</feature>
<evidence type="ECO:0000313" key="2">
    <source>
        <dbReference type="EMBL" id="GBG16231.1"/>
    </source>
</evidence>
<evidence type="ECO:0000259" key="1">
    <source>
        <dbReference type="Pfam" id="PF00024"/>
    </source>
</evidence>
<comment type="caution">
    <text evidence="2">The sequence shown here is derived from an EMBL/GenBank/DDBJ whole genome shotgun (WGS) entry which is preliminary data.</text>
</comment>
<reference evidence="2 3" key="1">
    <citation type="submission" date="2017-12" db="EMBL/GenBank/DDBJ databases">
        <title>Sequencing, de novo assembly and annotation of complete genome of a new Thraustochytrid species, strain FCC1311.</title>
        <authorList>
            <person name="Sedici K."/>
            <person name="Godart F."/>
            <person name="Aiese Cigliano R."/>
            <person name="Sanseverino W."/>
            <person name="Barakat M."/>
            <person name="Ortet P."/>
            <person name="Marechal E."/>
            <person name="Cagnac O."/>
            <person name="Amato A."/>
        </authorList>
    </citation>
    <scope>NUCLEOTIDE SEQUENCE [LARGE SCALE GENOMIC DNA]</scope>
</reference>
<feature type="non-terminal residue" evidence="2">
    <location>
        <position position="130"/>
    </location>
</feature>